<dbReference type="RefSeq" id="WP_157386563.1">
    <property type="nucleotide sequence ID" value="NZ_WRPP01000001.1"/>
</dbReference>
<accession>A0A7K1US53</accession>
<name>A0A7K1US53_9NOCA</name>
<evidence type="ECO:0000256" key="2">
    <source>
        <dbReference type="ARBA" id="ARBA00023002"/>
    </source>
</evidence>
<dbReference type="GO" id="GO:0016020">
    <property type="term" value="C:membrane"/>
    <property type="evidence" value="ECO:0007669"/>
    <property type="project" value="TreeGrafter"/>
</dbReference>
<dbReference type="InterPro" id="IPR002347">
    <property type="entry name" value="SDR_fam"/>
</dbReference>
<organism evidence="3 4">
    <name type="scientific">Nocardia terrae</name>
    <dbReference type="NCBI Taxonomy" id="2675851"/>
    <lineage>
        <taxon>Bacteria</taxon>
        <taxon>Bacillati</taxon>
        <taxon>Actinomycetota</taxon>
        <taxon>Actinomycetes</taxon>
        <taxon>Mycobacteriales</taxon>
        <taxon>Nocardiaceae</taxon>
        <taxon>Nocardia</taxon>
    </lineage>
</organism>
<reference evidence="3 4" key="1">
    <citation type="submission" date="2019-12" db="EMBL/GenBank/DDBJ databases">
        <title>Nocardia sp. nov. ET3-3 isolated from soil.</title>
        <authorList>
            <person name="Kanchanasin P."/>
            <person name="Tanasupawat S."/>
            <person name="Yuki M."/>
            <person name="Kudo T."/>
        </authorList>
    </citation>
    <scope>NUCLEOTIDE SEQUENCE [LARGE SCALE GENOMIC DNA]</scope>
    <source>
        <strain evidence="3 4">ET3-3</strain>
    </source>
</reference>
<dbReference type="PANTHER" id="PTHR44196:SF1">
    <property type="entry name" value="DEHYDROGENASE_REDUCTASE SDR FAMILY MEMBER 7B"/>
    <property type="match status" value="1"/>
</dbReference>
<evidence type="ECO:0000313" key="3">
    <source>
        <dbReference type="EMBL" id="MVU77180.1"/>
    </source>
</evidence>
<comment type="similarity">
    <text evidence="1">Belongs to the short-chain dehydrogenases/reductases (SDR) family.</text>
</comment>
<keyword evidence="2" id="KW-0560">Oxidoreductase</keyword>
<dbReference type="Gene3D" id="3.40.50.720">
    <property type="entry name" value="NAD(P)-binding Rossmann-like Domain"/>
    <property type="match status" value="1"/>
</dbReference>
<dbReference type="Proteomes" id="UP000466794">
    <property type="component" value="Unassembled WGS sequence"/>
</dbReference>
<dbReference type="AlphaFoldDB" id="A0A7K1US53"/>
<evidence type="ECO:0000256" key="1">
    <source>
        <dbReference type="ARBA" id="ARBA00006484"/>
    </source>
</evidence>
<protein>
    <submittedName>
        <fullName evidence="3">SDR family NAD(P)-dependent oxidoreductase</fullName>
    </submittedName>
</protein>
<dbReference type="EMBL" id="WRPP01000001">
    <property type="protein sequence ID" value="MVU77180.1"/>
    <property type="molecule type" value="Genomic_DNA"/>
</dbReference>
<proteinExistence type="inferred from homology"/>
<gene>
    <name evidence="3" type="ORF">GPX89_07955</name>
</gene>
<keyword evidence="4" id="KW-1185">Reference proteome</keyword>
<evidence type="ECO:0000313" key="4">
    <source>
        <dbReference type="Proteomes" id="UP000466794"/>
    </source>
</evidence>
<dbReference type="Pfam" id="PF00106">
    <property type="entry name" value="adh_short"/>
    <property type="match status" value="1"/>
</dbReference>
<dbReference type="SUPFAM" id="SSF51735">
    <property type="entry name" value="NAD(P)-binding Rossmann-fold domains"/>
    <property type="match status" value="1"/>
</dbReference>
<sequence length="264" mass="27146">MKLNGARVLVTGATGGIGEAIVAACAAQGASVIASGRRADALEPIARSVHAEMVTADLSADHAVEGLLAEVGDLDVVVANAALPGIGDLYEFTPEQIDRALNVNLRAPMLLARLAGEQMLARGRGHLVFVNSLSGKVASGQASIYNATKFGLRGFALALREDMRGRGVGVSSVYPGFIRDAGMFAKAGATAPVGAGTRSPGDVAAAVVRAVEHDIAEIDVASAALRASSAFGLAVPHFAMHVQRRLGAKVMHDLASGMRDLDMR</sequence>
<comment type="caution">
    <text evidence="3">The sequence shown here is derived from an EMBL/GenBank/DDBJ whole genome shotgun (WGS) entry which is preliminary data.</text>
</comment>
<dbReference type="PROSITE" id="PS00061">
    <property type="entry name" value="ADH_SHORT"/>
    <property type="match status" value="1"/>
</dbReference>
<dbReference type="CDD" id="cd05233">
    <property type="entry name" value="SDR_c"/>
    <property type="match status" value="1"/>
</dbReference>
<dbReference type="GO" id="GO:0016491">
    <property type="term" value="F:oxidoreductase activity"/>
    <property type="evidence" value="ECO:0007669"/>
    <property type="project" value="UniProtKB-KW"/>
</dbReference>
<dbReference type="InterPro" id="IPR020904">
    <property type="entry name" value="Sc_DH/Rdtase_CS"/>
</dbReference>
<dbReference type="PRINTS" id="PR00081">
    <property type="entry name" value="GDHRDH"/>
</dbReference>
<dbReference type="InterPro" id="IPR036291">
    <property type="entry name" value="NAD(P)-bd_dom_sf"/>
</dbReference>
<dbReference type="PANTHER" id="PTHR44196">
    <property type="entry name" value="DEHYDROGENASE/REDUCTASE SDR FAMILY MEMBER 7B"/>
    <property type="match status" value="1"/>
</dbReference>